<dbReference type="InterPro" id="IPR051606">
    <property type="entry name" value="Polyketide_Oxido-like"/>
</dbReference>
<name>A0ABW0FHS3_9MICO</name>
<evidence type="ECO:0000313" key="2">
    <source>
        <dbReference type="Proteomes" id="UP001595937"/>
    </source>
</evidence>
<dbReference type="PANTHER" id="PTHR43355">
    <property type="entry name" value="FLAVIN REDUCTASE (NADPH)"/>
    <property type="match status" value="1"/>
</dbReference>
<dbReference type="Gene3D" id="3.40.50.720">
    <property type="entry name" value="NAD(P)-binding Rossmann-like Domain"/>
    <property type="match status" value="1"/>
</dbReference>
<accession>A0ABW0FHS3</accession>
<dbReference type="PANTHER" id="PTHR43355:SF2">
    <property type="entry name" value="FLAVIN REDUCTASE (NADPH)"/>
    <property type="match status" value="1"/>
</dbReference>
<comment type="caution">
    <text evidence="1">The sequence shown here is derived from an EMBL/GenBank/DDBJ whole genome shotgun (WGS) entry which is preliminary data.</text>
</comment>
<keyword evidence="2" id="KW-1185">Reference proteome</keyword>
<reference evidence="2" key="1">
    <citation type="journal article" date="2019" name="Int. J. Syst. Evol. Microbiol.">
        <title>The Global Catalogue of Microorganisms (GCM) 10K type strain sequencing project: providing services to taxonomists for standard genome sequencing and annotation.</title>
        <authorList>
            <consortium name="The Broad Institute Genomics Platform"/>
            <consortium name="The Broad Institute Genome Sequencing Center for Infectious Disease"/>
            <person name="Wu L."/>
            <person name="Ma J."/>
        </authorList>
    </citation>
    <scope>NUCLEOTIDE SEQUENCE [LARGE SCALE GENOMIC DNA]</scope>
    <source>
        <strain evidence="2">CGMCC 1.16455</strain>
    </source>
</reference>
<dbReference type="GeneID" id="303297092"/>
<sequence>MRILIIGGTGAAGSRIAAEAQRRGHAITIASRTTGMRVDASDTEAVAAAAARMDVVIAATRPALGREADVVAVTAGLTTGTARAGARLLVVGGASPLRVPGTGRTAIEDPRWVPPTIRPIAAASTRQLEILQSAGRESAWTYLAPAADFAPAADRTPGLGQGSYRLHLGRDGSVPDLVIAADGTSRISMEDFALAVLDEVEEPRMLRGVIAVGT</sequence>
<dbReference type="SUPFAM" id="SSF51735">
    <property type="entry name" value="NAD(P)-binding Rossmann-fold domains"/>
    <property type="match status" value="1"/>
</dbReference>
<evidence type="ECO:0000313" key="1">
    <source>
        <dbReference type="EMBL" id="MFC5297925.1"/>
    </source>
</evidence>
<proteinExistence type="predicted"/>
<dbReference type="RefSeq" id="WP_193118076.1">
    <property type="nucleotide sequence ID" value="NZ_BAAAIR010000034.1"/>
</dbReference>
<dbReference type="Proteomes" id="UP001595937">
    <property type="component" value="Unassembled WGS sequence"/>
</dbReference>
<dbReference type="InterPro" id="IPR036291">
    <property type="entry name" value="NAD(P)-bd_dom_sf"/>
</dbReference>
<protein>
    <submittedName>
        <fullName evidence="1">NAD(P)-dependent oxidoreductase</fullName>
    </submittedName>
</protein>
<organism evidence="1 2">
    <name type="scientific">Brachybacterium tyrofermentans</name>
    <dbReference type="NCBI Taxonomy" id="47848"/>
    <lineage>
        <taxon>Bacteria</taxon>
        <taxon>Bacillati</taxon>
        <taxon>Actinomycetota</taxon>
        <taxon>Actinomycetes</taxon>
        <taxon>Micrococcales</taxon>
        <taxon>Dermabacteraceae</taxon>
        <taxon>Brachybacterium</taxon>
    </lineage>
</organism>
<gene>
    <name evidence="1" type="ORF">ACFPK8_10420</name>
</gene>
<dbReference type="EMBL" id="JBHSLN010000023">
    <property type="protein sequence ID" value="MFC5297925.1"/>
    <property type="molecule type" value="Genomic_DNA"/>
</dbReference>